<keyword evidence="2" id="KW-1185">Reference proteome</keyword>
<dbReference type="Proteomes" id="UP000605013">
    <property type="component" value="Unassembled WGS sequence"/>
</dbReference>
<dbReference type="EMBL" id="JAEMEF010000013">
    <property type="protein sequence ID" value="MBL7560764.1"/>
    <property type="molecule type" value="Genomic_DNA"/>
</dbReference>
<evidence type="ECO:0000313" key="2">
    <source>
        <dbReference type="Proteomes" id="UP000605013"/>
    </source>
</evidence>
<sequence length="245" mass="29762">MSLHSQGICDYGDYHLVLNKIKGIDKSEFSEFKVLQRDKLLYTYKYDSLARFTEAKFYIERIENSCDGTKYAYYVYSKTEQPDIIKVTDDYGTHDAKLTYYDNGNLKQINYNDFLFVDYEYNLKNQIKTIKKDRKVYRYLWNEENKIEKITIDFLSNGRKQEIKFIYENNLLKEVLHTQLSRGYLQINKKYTYKYKNKCLSEIIYMNMRTNAIGYYNYSYDDKDKLIITINDSNKKYIKHYECYY</sequence>
<evidence type="ECO:0000313" key="1">
    <source>
        <dbReference type="EMBL" id="MBL7560764.1"/>
    </source>
</evidence>
<dbReference type="RefSeq" id="WP_203001274.1">
    <property type="nucleotide sequence ID" value="NZ_JAEMEF010000013.1"/>
</dbReference>
<reference evidence="1 2" key="1">
    <citation type="submission" date="2020-12" db="EMBL/GenBank/DDBJ databases">
        <title>Olleya sediminilitoris sp. nov., isolated from a tidal flat.</title>
        <authorList>
            <person name="Park S."/>
            <person name="Yoon J.-H."/>
        </authorList>
    </citation>
    <scope>NUCLEOTIDE SEQUENCE [LARGE SCALE GENOMIC DNA]</scope>
    <source>
        <strain evidence="1 2">YSTF-M6</strain>
    </source>
</reference>
<protein>
    <recommendedName>
        <fullName evidence="3">YD repeat-containing protein</fullName>
    </recommendedName>
</protein>
<organism evidence="1 2">
    <name type="scientific">Olleya sediminilitoris</name>
    <dbReference type="NCBI Taxonomy" id="2795739"/>
    <lineage>
        <taxon>Bacteria</taxon>
        <taxon>Pseudomonadati</taxon>
        <taxon>Bacteroidota</taxon>
        <taxon>Flavobacteriia</taxon>
        <taxon>Flavobacteriales</taxon>
        <taxon>Flavobacteriaceae</taxon>
    </lineage>
</organism>
<proteinExistence type="predicted"/>
<evidence type="ECO:0008006" key="3">
    <source>
        <dbReference type="Google" id="ProtNLM"/>
    </source>
</evidence>
<comment type="caution">
    <text evidence="1">The sequence shown here is derived from an EMBL/GenBank/DDBJ whole genome shotgun (WGS) entry which is preliminary data.</text>
</comment>
<gene>
    <name evidence="1" type="ORF">JAO71_13225</name>
</gene>
<name>A0ABS1WNT0_9FLAO</name>
<accession>A0ABS1WNT0</accession>